<gene>
    <name evidence="2" type="ORF">FOMPIDRAFT_1047448</name>
</gene>
<dbReference type="AlphaFoldDB" id="S8FWV5"/>
<feature type="compositionally biased region" description="Basic residues" evidence="1">
    <location>
        <begin position="221"/>
        <end position="230"/>
    </location>
</feature>
<feature type="compositionally biased region" description="Basic and acidic residues" evidence="1">
    <location>
        <begin position="93"/>
        <end position="106"/>
    </location>
</feature>
<feature type="compositionally biased region" description="Polar residues" evidence="1">
    <location>
        <begin position="1"/>
        <end position="15"/>
    </location>
</feature>
<reference evidence="2 3" key="1">
    <citation type="journal article" date="2012" name="Science">
        <title>The Paleozoic origin of enzymatic lignin decomposition reconstructed from 31 fungal genomes.</title>
        <authorList>
            <person name="Floudas D."/>
            <person name="Binder M."/>
            <person name="Riley R."/>
            <person name="Barry K."/>
            <person name="Blanchette R.A."/>
            <person name="Henrissat B."/>
            <person name="Martinez A.T."/>
            <person name="Otillar R."/>
            <person name="Spatafora J.W."/>
            <person name="Yadav J.S."/>
            <person name="Aerts A."/>
            <person name="Benoit I."/>
            <person name="Boyd A."/>
            <person name="Carlson A."/>
            <person name="Copeland A."/>
            <person name="Coutinho P.M."/>
            <person name="de Vries R.P."/>
            <person name="Ferreira P."/>
            <person name="Findley K."/>
            <person name="Foster B."/>
            <person name="Gaskell J."/>
            <person name="Glotzer D."/>
            <person name="Gorecki P."/>
            <person name="Heitman J."/>
            <person name="Hesse C."/>
            <person name="Hori C."/>
            <person name="Igarashi K."/>
            <person name="Jurgens J.A."/>
            <person name="Kallen N."/>
            <person name="Kersten P."/>
            <person name="Kohler A."/>
            <person name="Kuees U."/>
            <person name="Kumar T.K.A."/>
            <person name="Kuo A."/>
            <person name="LaButti K."/>
            <person name="Larrondo L.F."/>
            <person name="Lindquist E."/>
            <person name="Ling A."/>
            <person name="Lombard V."/>
            <person name="Lucas S."/>
            <person name="Lundell T."/>
            <person name="Martin R."/>
            <person name="McLaughlin D.J."/>
            <person name="Morgenstern I."/>
            <person name="Morin E."/>
            <person name="Murat C."/>
            <person name="Nagy L.G."/>
            <person name="Nolan M."/>
            <person name="Ohm R.A."/>
            <person name="Patyshakuliyeva A."/>
            <person name="Rokas A."/>
            <person name="Ruiz-Duenas F.J."/>
            <person name="Sabat G."/>
            <person name="Salamov A."/>
            <person name="Samejima M."/>
            <person name="Schmutz J."/>
            <person name="Slot J.C."/>
            <person name="St John F."/>
            <person name="Stenlid J."/>
            <person name="Sun H."/>
            <person name="Sun S."/>
            <person name="Syed K."/>
            <person name="Tsang A."/>
            <person name="Wiebenga A."/>
            <person name="Young D."/>
            <person name="Pisabarro A."/>
            <person name="Eastwood D.C."/>
            <person name="Martin F."/>
            <person name="Cullen D."/>
            <person name="Grigoriev I.V."/>
            <person name="Hibbett D.S."/>
        </authorList>
    </citation>
    <scope>NUCLEOTIDE SEQUENCE</scope>
    <source>
        <strain evidence="3">FP-58527</strain>
    </source>
</reference>
<feature type="compositionally biased region" description="Basic and acidic residues" evidence="1">
    <location>
        <begin position="16"/>
        <end position="36"/>
    </location>
</feature>
<proteinExistence type="predicted"/>
<feature type="compositionally biased region" description="Basic and acidic residues" evidence="1">
    <location>
        <begin position="238"/>
        <end position="248"/>
    </location>
</feature>
<feature type="compositionally biased region" description="Basic and acidic residues" evidence="1">
    <location>
        <begin position="361"/>
        <end position="371"/>
    </location>
</feature>
<dbReference type="InParanoid" id="S8FWV5"/>
<feature type="compositionally biased region" description="Low complexity" evidence="1">
    <location>
        <begin position="198"/>
        <end position="214"/>
    </location>
</feature>
<dbReference type="Proteomes" id="UP000015241">
    <property type="component" value="Unassembled WGS sequence"/>
</dbReference>
<organism evidence="2 3">
    <name type="scientific">Fomitopsis schrenkii</name>
    <name type="common">Brown rot fungus</name>
    <dbReference type="NCBI Taxonomy" id="2126942"/>
    <lineage>
        <taxon>Eukaryota</taxon>
        <taxon>Fungi</taxon>
        <taxon>Dikarya</taxon>
        <taxon>Basidiomycota</taxon>
        <taxon>Agaricomycotina</taxon>
        <taxon>Agaricomycetes</taxon>
        <taxon>Polyporales</taxon>
        <taxon>Fomitopsis</taxon>
    </lineage>
</organism>
<accession>S8FWV5</accession>
<evidence type="ECO:0000256" key="1">
    <source>
        <dbReference type="SAM" id="MobiDB-lite"/>
    </source>
</evidence>
<name>S8FWV5_FOMSC</name>
<keyword evidence="3" id="KW-1185">Reference proteome</keyword>
<feature type="region of interest" description="Disordered" evidence="1">
    <location>
        <begin position="1"/>
        <end position="314"/>
    </location>
</feature>
<feature type="region of interest" description="Disordered" evidence="1">
    <location>
        <begin position="404"/>
        <end position="452"/>
    </location>
</feature>
<feature type="compositionally biased region" description="Low complexity" evidence="1">
    <location>
        <begin position="171"/>
        <end position="180"/>
    </location>
</feature>
<feature type="compositionally biased region" description="Basic and acidic residues" evidence="1">
    <location>
        <begin position="269"/>
        <end position="288"/>
    </location>
</feature>
<sequence>MPTTQAYPRQDPTTKSGEDTPRDGVLRKRRVRRDDNLASYTHANQLLLNQNQRTSMAAPEQKPTNVTAPLAEATPAHADNEGPTTAPTAGHTAQEEDQRGEGRVERQAAPSVQEIARPESPTYADVTAGRRSQSPRPAPSGTHSAGAEVPETPRLAAQATDDTDVPEYNLSTSSVSTSVTRRQLRSDTARGKSSEAGPQDATTPLPAPTATTQPKDATKVKQTKPRRKRNANTGATAPEEKLEEKDEGTSTAPPPSESRKRRRVASDVGEGRTEPQDTGHTETLHDEAAQPQSEVNHEPQNAAAATTWPTPREAADVFWGTARAAPPAPAHRPLAWLTTSRGRRARPSFEQALADEPVAEEPARDGPRHEAVAVTDPVEGRPWQLHTTTAADWSQHERPYPSFVRASTLSRVAEEDQVRGQEVNDGPAPRRPSRPARPNTPEFMSGMYATDPADEEDIVMQTDSDAHTARISEPQAI</sequence>
<feature type="compositionally biased region" description="Basic and acidic residues" evidence="1">
    <location>
        <begin position="184"/>
        <end position="193"/>
    </location>
</feature>
<feature type="compositionally biased region" description="Polar residues" evidence="1">
    <location>
        <begin position="38"/>
        <end position="55"/>
    </location>
</feature>
<dbReference type="HOGENOM" id="CLU_572420_0_0_1"/>
<evidence type="ECO:0000313" key="2">
    <source>
        <dbReference type="EMBL" id="EPT02710.1"/>
    </source>
</evidence>
<protein>
    <submittedName>
        <fullName evidence="2">Uncharacterized protein</fullName>
    </submittedName>
</protein>
<feature type="region of interest" description="Disordered" evidence="1">
    <location>
        <begin position="350"/>
        <end position="383"/>
    </location>
</feature>
<dbReference type="EMBL" id="KE504133">
    <property type="protein sequence ID" value="EPT02710.1"/>
    <property type="molecule type" value="Genomic_DNA"/>
</dbReference>
<feature type="compositionally biased region" description="Low complexity" evidence="1">
    <location>
        <begin position="82"/>
        <end position="92"/>
    </location>
</feature>
<evidence type="ECO:0000313" key="3">
    <source>
        <dbReference type="Proteomes" id="UP000015241"/>
    </source>
</evidence>